<comment type="catalytic activity">
    <reaction evidence="11">
        <text>ATP + H2O = ADP + phosphate + H(+)</text>
        <dbReference type="Rhea" id="RHEA:13065"/>
        <dbReference type="ChEBI" id="CHEBI:15377"/>
        <dbReference type="ChEBI" id="CHEBI:15378"/>
        <dbReference type="ChEBI" id="CHEBI:30616"/>
        <dbReference type="ChEBI" id="CHEBI:43474"/>
        <dbReference type="ChEBI" id="CHEBI:456216"/>
        <dbReference type="EC" id="5.6.2.3"/>
    </reaction>
</comment>
<keyword evidence="14" id="KW-1185">Reference proteome</keyword>
<dbReference type="AlphaFoldDB" id="A0A6N8SAH5"/>
<evidence type="ECO:0000256" key="10">
    <source>
        <dbReference type="ARBA" id="ARBA00044969"/>
    </source>
</evidence>
<evidence type="ECO:0000256" key="11">
    <source>
        <dbReference type="ARBA" id="ARBA00048954"/>
    </source>
</evidence>
<dbReference type="Gene3D" id="1.10.860.10">
    <property type="entry name" value="DNAb Helicase, Chain A"/>
    <property type="match status" value="1"/>
</dbReference>
<dbReference type="Gene3D" id="3.40.50.300">
    <property type="entry name" value="P-loop containing nucleotide triphosphate hydrolases"/>
    <property type="match status" value="1"/>
</dbReference>
<sequence>MNAHDMSMHGAARRELPANVEAEQALLGALLVNNTALDAIRLPLEAEHFSEAVHGKIYGVIVESARQGRAATTITIKNRLDETMIGDKTTAQYVSSLAVNAVNLVNVPDFAYSIMDCAARRAVISIGHKMEDAAFSTDMEIMDEIEALRSRLDDIIRALNGRAEAKTLAEGAKRALESTATAYRGSGVAGVDYGIRFLMDMVGPFLPGQLIVIGGGTKQGKSSLIEQIIHGAACNGHPVWIYSGEMGVEELAHRSLSRVTDIQAWRQIRGKVSEREYEQLETARRNAETWQDRCFIRDDSMTLAQIERDLKDFAKRHPGGMAIIDHIGLVERDRETGKLSETEFGPFVTRRLKMVANRLRLPIVAAAQLKKNTFAIEDRKMSRSTYMMAIGRRPKYADIYGSCEKDANHVIIPFRAEPILQELEPSEGSDLHPIWEEVMGTVRGKAEIIVALSRHTRWPQRKEVGWEGTKTMFTDLQEQDQTRMF</sequence>
<dbReference type="OrthoDB" id="8328747at2"/>
<gene>
    <name evidence="13" type="ORF">GR138_12830</name>
</gene>
<dbReference type="Pfam" id="PF00772">
    <property type="entry name" value="DnaB"/>
    <property type="match status" value="1"/>
</dbReference>
<keyword evidence="7" id="KW-0067">ATP-binding</keyword>
<dbReference type="GO" id="GO:0005524">
    <property type="term" value="F:ATP binding"/>
    <property type="evidence" value="ECO:0007669"/>
    <property type="project" value="UniProtKB-KW"/>
</dbReference>
<dbReference type="InterPro" id="IPR007693">
    <property type="entry name" value="DNA_helicase_DnaB-like_N"/>
</dbReference>
<evidence type="ECO:0000256" key="8">
    <source>
        <dbReference type="ARBA" id="ARBA00023125"/>
    </source>
</evidence>
<keyword evidence="9" id="KW-0413">Isomerase</keyword>
<dbReference type="PANTHER" id="PTHR30153">
    <property type="entry name" value="REPLICATIVE DNA HELICASE DNAB"/>
    <property type="match status" value="1"/>
</dbReference>
<dbReference type="GO" id="GO:0043139">
    <property type="term" value="F:5'-3' DNA helicase activity"/>
    <property type="evidence" value="ECO:0007669"/>
    <property type="project" value="UniProtKB-EC"/>
</dbReference>
<dbReference type="InterPro" id="IPR016136">
    <property type="entry name" value="DNA_helicase_N/primase_C"/>
</dbReference>
<keyword evidence="4" id="KW-0547">Nucleotide-binding</keyword>
<dbReference type="GO" id="GO:0016787">
    <property type="term" value="F:hydrolase activity"/>
    <property type="evidence" value="ECO:0007669"/>
    <property type="project" value="UniProtKB-KW"/>
</dbReference>
<evidence type="ECO:0000256" key="4">
    <source>
        <dbReference type="ARBA" id="ARBA00022741"/>
    </source>
</evidence>
<evidence type="ECO:0000256" key="1">
    <source>
        <dbReference type="ARBA" id="ARBA00008428"/>
    </source>
</evidence>
<organism evidence="13 14">
    <name type="scientific">Shinella kummerowiae</name>
    <dbReference type="NCBI Taxonomy" id="417745"/>
    <lineage>
        <taxon>Bacteria</taxon>
        <taxon>Pseudomonadati</taxon>
        <taxon>Pseudomonadota</taxon>
        <taxon>Alphaproteobacteria</taxon>
        <taxon>Hyphomicrobiales</taxon>
        <taxon>Rhizobiaceae</taxon>
        <taxon>Shinella</taxon>
    </lineage>
</organism>
<dbReference type="RefSeq" id="WP_160859622.1">
    <property type="nucleotide sequence ID" value="NZ_WUMK01000004.1"/>
</dbReference>
<evidence type="ECO:0000256" key="5">
    <source>
        <dbReference type="ARBA" id="ARBA00022801"/>
    </source>
</evidence>
<dbReference type="PANTHER" id="PTHR30153:SF2">
    <property type="entry name" value="REPLICATIVE DNA HELICASE"/>
    <property type="match status" value="1"/>
</dbReference>
<comment type="similarity">
    <text evidence="1">Belongs to the helicase family. DnaB subfamily.</text>
</comment>
<evidence type="ECO:0000256" key="2">
    <source>
        <dbReference type="ARBA" id="ARBA00022515"/>
    </source>
</evidence>
<protein>
    <recommendedName>
        <fullName evidence="10">DNA 5'-3' helicase</fullName>
        <ecNumber evidence="10">5.6.2.3</ecNumber>
    </recommendedName>
</protein>
<accession>A0A6N8SAH5</accession>
<proteinExistence type="inferred from homology"/>
<evidence type="ECO:0000256" key="3">
    <source>
        <dbReference type="ARBA" id="ARBA00022705"/>
    </source>
</evidence>
<evidence type="ECO:0000256" key="7">
    <source>
        <dbReference type="ARBA" id="ARBA00022840"/>
    </source>
</evidence>
<dbReference type="Pfam" id="PF03796">
    <property type="entry name" value="DnaB_C"/>
    <property type="match status" value="1"/>
</dbReference>
<keyword evidence="6" id="KW-0347">Helicase</keyword>
<dbReference type="GO" id="GO:0005829">
    <property type="term" value="C:cytosol"/>
    <property type="evidence" value="ECO:0007669"/>
    <property type="project" value="TreeGrafter"/>
</dbReference>
<dbReference type="GO" id="GO:0003677">
    <property type="term" value="F:DNA binding"/>
    <property type="evidence" value="ECO:0007669"/>
    <property type="project" value="UniProtKB-KW"/>
</dbReference>
<reference evidence="13 14" key="1">
    <citation type="submission" date="2019-12" db="EMBL/GenBank/DDBJ databases">
        <title>Shinella kummerowiae sp. nov., a symbiotic bacterium isolated from root nodules of the herbal legume Kummerowia stipulacea.</title>
        <authorList>
            <person name="Gao J."/>
        </authorList>
    </citation>
    <scope>NUCLEOTIDE SEQUENCE [LARGE SCALE GENOMIC DNA]</scope>
    <source>
        <strain evidence="13 14">CCBAU 25048</strain>
    </source>
</reference>
<dbReference type="PROSITE" id="PS51199">
    <property type="entry name" value="SF4_HELICASE"/>
    <property type="match status" value="1"/>
</dbReference>
<dbReference type="GO" id="GO:0006269">
    <property type="term" value="P:DNA replication, synthesis of primer"/>
    <property type="evidence" value="ECO:0007669"/>
    <property type="project" value="UniProtKB-KW"/>
</dbReference>
<evidence type="ECO:0000256" key="9">
    <source>
        <dbReference type="ARBA" id="ARBA00023235"/>
    </source>
</evidence>
<dbReference type="Proteomes" id="UP000435802">
    <property type="component" value="Unassembled WGS sequence"/>
</dbReference>
<dbReference type="SUPFAM" id="SSF52540">
    <property type="entry name" value="P-loop containing nucleoside triphosphate hydrolases"/>
    <property type="match status" value="1"/>
</dbReference>
<dbReference type="SUPFAM" id="SSF48024">
    <property type="entry name" value="N-terminal domain of DnaB helicase"/>
    <property type="match status" value="1"/>
</dbReference>
<dbReference type="EMBL" id="WUMK01000004">
    <property type="protein sequence ID" value="MXN46075.1"/>
    <property type="molecule type" value="Genomic_DNA"/>
</dbReference>
<keyword evidence="2" id="KW-0639">Primosome</keyword>
<evidence type="ECO:0000256" key="6">
    <source>
        <dbReference type="ARBA" id="ARBA00022806"/>
    </source>
</evidence>
<feature type="domain" description="SF4 helicase" evidence="12">
    <location>
        <begin position="184"/>
        <end position="480"/>
    </location>
</feature>
<keyword evidence="3" id="KW-0235">DNA replication</keyword>
<evidence type="ECO:0000313" key="13">
    <source>
        <dbReference type="EMBL" id="MXN46075.1"/>
    </source>
</evidence>
<keyword evidence="5" id="KW-0378">Hydrolase</keyword>
<dbReference type="InterPro" id="IPR007694">
    <property type="entry name" value="DNA_helicase_DnaB-like_C"/>
</dbReference>
<name>A0A6N8SAH5_9HYPH</name>
<dbReference type="EC" id="5.6.2.3" evidence="10"/>
<dbReference type="InterPro" id="IPR036185">
    <property type="entry name" value="DNA_heli_DnaB-like_N_sf"/>
</dbReference>
<dbReference type="GO" id="GO:1990077">
    <property type="term" value="C:primosome complex"/>
    <property type="evidence" value="ECO:0007669"/>
    <property type="project" value="UniProtKB-KW"/>
</dbReference>
<evidence type="ECO:0000259" key="12">
    <source>
        <dbReference type="PROSITE" id="PS51199"/>
    </source>
</evidence>
<keyword evidence="8" id="KW-0238">DNA-binding</keyword>
<comment type="caution">
    <text evidence="13">The sequence shown here is derived from an EMBL/GenBank/DDBJ whole genome shotgun (WGS) entry which is preliminary data.</text>
</comment>
<evidence type="ECO:0000313" key="14">
    <source>
        <dbReference type="Proteomes" id="UP000435802"/>
    </source>
</evidence>
<dbReference type="InterPro" id="IPR027417">
    <property type="entry name" value="P-loop_NTPase"/>
</dbReference>